<evidence type="ECO:0000313" key="2">
    <source>
        <dbReference type="WBParaSite" id="JU765_v2.g1596.t1"/>
    </source>
</evidence>
<evidence type="ECO:0000313" key="1">
    <source>
        <dbReference type="Proteomes" id="UP000887576"/>
    </source>
</evidence>
<accession>A0AC34QFK0</accession>
<dbReference type="Proteomes" id="UP000887576">
    <property type="component" value="Unplaced"/>
</dbReference>
<dbReference type="WBParaSite" id="JU765_v2.g1596.t1">
    <property type="protein sequence ID" value="JU765_v2.g1596.t1"/>
    <property type="gene ID" value="JU765_v2.g1596"/>
</dbReference>
<protein>
    <submittedName>
        <fullName evidence="2">Uncharacterized protein</fullName>
    </submittedName>
</protein>
<reference evidence="2" key="1">
    <citation type="submission" date="2022-11" db="UniProtKB">
        <authorList>
            <consortium name="WormBaseParasite"/>
        </authorList>
    </citation>
    <scope>IDENTIFICATION</scope>
</reference>
<name>A0AC34QFK0_9BILA</name>
<proteinExistence type="predicted"/>
<organism evidence="1 2">
    <name type="scientific">Panagrolaimus sp. JU765</name>
    <dbReference type="NCBI Taxonomy" id="591449"/>
    <lineage>
        <taxon>Eukaryota</taxon>
        <taxon>Metazoa</taxon>
        <taxon>Ecdysozoa</taxon>
        <taxon>Nematoda</taxon>
        <taxon>Chromadorea</taxon>
        <taxon>Rhabditida</taxon>
        <taxon>Tylenchina</taxon>
        <taxon>Panagrolaimomorpha</taxon>
        <taxon>Panagrolaimoidea</taxon>
        <taxon>Panagrolaimidae</taxon>
        <taxon>Panagrolaimus</taxon>
    </lineage>
</organism>
<sequence>MGFQSSCWISGSRRYLPQHLALNPQPFSCCGARVTVHNIFLVALAKSAPAIIYISVNKTIRKRVIAFIVKHKKATINLTNSTVQHVWPRNDHNLFNH</sequence>